<evidence type="ECO:0000256" key="8">
    <source>
        <dbReference type="ARBA" id="ARBA00023170"/>
    </source>
</evidence>
<dbReference type="InterPro" id="IPR037066">
    <property type="entry name" value="Plug_dom_sf"/>
</dbReference>
<evidence type="ECO:0000256" key="3">
    <source>
        <dbReference type="ARBA" id="ARBA00022448"/>
    </source>
</evidence>
<dbReference type="NCBIfam" id="TIGR01783">
    <property type="entry name" value="TonB-siderophor"/>
    <property type="match status" value="1"/>
</dbReference>
<keyword evidence="9 10" id="KW-0998">Cell outer membrane</keyword>
<dbReference type="InterPro" id="IPR010105">
    <property type="entry name" value="TonB_sidphr_rcpt"/>
</dbReference>
<evidence type="ECO:0000256" key="2">
    <source>
        <dbReference type="ARBA" id="ARBA00009810"/>
    </source>
</evidence>
<dbReference type="InterPro" id="IPR036942">
    <property type="entry name" value="Beta-barrel_TonB_sf"/>
</dbReference>
<evidence type="ECO:0000256" key="11">
    <source>
        <dbReference type="RuleBase" id="RU003357"/>
    </source>
</evidence>
<dbReference type="CDD" id="cd01347">
    <property type="entry name" value="ligand_gated_channel"/>
    <property type="match status" value="1"/>
</dbReference>
<evidence type="ECO:0000256" key="1">
    <source>
        <dbReference type="ARBA" id="ARBA00004571"/>
    </source>
</evidence>
<evidence type="ECO:0000256" key="12">
    <source>
        <dbReference type="SAM" id="SignalP"/>
    </source>
</evidence>
<keyword evidence="3 10" id="KW-0813">Transport</keyword>
<evidence type="ECO:0000259" key="13">
    <source>
        <dbReference type="Pfam" id="PF00593"/>
    </source>
</evidence>
<keyword evidence="5 10" id="KW-0812">Transmembrane</keyword>
<feature type="domain" description="TonB-dependent receptor-like beta-barrel" evidence="13">
    <location>
        <begin position="253"/>
        <end position="669"/>
    </location>
</feature>
<name>A0ABY5GM67_9GAMM</name>
<keyword evidence="12" id="KW-0732">Signal</keyword>
<dbReference type="PANTHER" id="PTHR30442">
    <property type="entry name" value="IRON III DICITRATE TRANSPORT PROTEIN FECA"/>
    <property type="match status" value="1"/>
</dbReference>
<dbReference type="InterPro" id="IPR012910">
    <property type="entry name" value="Plug_dom"/>
</dbReference>
<reference evidence="15" key="1">
    <citation type="submission" date="2022-07" db="EMBL/GenBank/DDBJ databases">
        <title>Genome sequencing of Photobacterium atrarenae GJH2-4.</title>
        <authorList>
            <person name="Park S.-J."/>
        </authorList>
    </citation>
    <scope>NUCLEOTIDE SEQUENCE</scope>
    <source>
        <strain evidence="15">GJH2-4</strain>
    </source>
</reference>
<evidence type="ECO:0000313" key="15">
    <source>
        <dbReference type="EMBL" id="UTV30018.1"/>
    </source>
</evidence>
<proteinExistence type="inferred from homology"/>
<dbReference type="EMBL" id="CP101509">
    <property type="protein sequence ID" value="UTV30018.1"/>
    <property type="molecule type" value="Genomic_DNA"/>
</dbReference>
<dbReference type="Pfam" id="PF00593">
    <property type="entry name" value="TonB_dep_Rec_b-barrel"/>
    <property type="match status" value="1"/>
</dbReference>
<evidence type="ECO:0000256" key="7">
    <source>
        <dbReference type="ARBA" id="ARBA00023136"/>
    </source>
</evidence>
<dbReference type="Pfam" id="PF07715">
    <property type="entry name" value="Plug"/>
    <property type="match status" value="1"/>
</dbReference>
<comment type="subcellular location">
    <subcellularLocation>
        <location evidence="1 10">Cell outer membrane</location>
        <topology evidence="1 10">Multi-pass membrane protein</topology>
    </subcellularLocation>
</comment>
<evidence type="ECO:0000256" key="10">
    <source>
        <dbReference type="PROSITE-ProRule" id="PRU01360"/>
    </source>
</evidence>
<dbReference type="PROSITE" id="PS52016">
    <property type="entry name" value="TONB_DEPENDENT_REC_3"/>
    <property type="match status" value="1"/>
</dbReference>
<evidence type="ECO:0000313" key="16">
    <source>
        <dbReference type="Proteomes" id="UP001057998"/>
    </source>
</evidence>
<keyword evidence="8 15" id="KW-0675">Receptor</keyword>
<dbReference type="Gene3D" id="2.40.170.20">
    <property type="entry name" value="TonB-dependent receptor, beta-barrel domain"/>
    <property type="match status" value="1"/>
</dbReference>
<dbReference type="Gene3D" id="2.170.130.10">
    <property type="entry name" value="TonB-dependent receptor, plug domain"/>
    <property type="match status" value="1"/>
</dbReference>
<dbReference type="PANTHER" id="PTHR30442:SF0">
    <property type="entry name" value="FE(3+) DICITRATE TRANSPORT PROTEIN FECA"/>
    <property type="match status" value="1"/>
</dbReference>
<accession>A0ABY5GM67</accession>
<keyword evidence="6 11" id="KW-0798">TonB box</keyword>
<gene>
    <name evidence="15" type="ORF">NNL38_23795</name>
</gene>
<feature type="signal peptide" evidence="12">
    <location>
        <begin position="1"/>
        <end position="30"/>
    </location>
</feature>
<organism evidence="15 16">
    <name type="scientific">Photobacterium atrarenae</name>
    <dbReference type="NCBI Taxonomy" id="865757"/>
    <lineage>
        <taxon>Bacteria</taxon>
        <taxon>Pseudomonadati</taxon>
        <taxon>Pseudomonadota</taxon>
        <taxon>Gammaproteobacteria</taxon>
        <taxon>Vibrionales</taxon>
        <taxon>Vibrionaceae</taxon>
        <taxon>Photobacterium</taxon>
    </lineage>
</organism>
<keyword evidence="16" id="KW-1185">Reference proteome</keyword>
<evidence type="ECO:0000256" key="6">
    <source>
        <dbReference type="ARBA" id="ARBA00023077"/>
    </source>
</evidence>
<evidence type="ECO:0000256" key="4">
    <source>
        <dbReference type="ARBA" id="ARBA00022452"/>
    </source>
</evidence>
<dbReference type="Proteomes" id="UP001057998">
    <property type="component" value="Chromosome 2"/>
</dbReference>
<evidence type="ECO:0000256" key="9">
    <source>
        <dbReference type="ARBA" id="ARBA00023237"/>
    </source>
</evidence>
<comment type="similarity">
    <text evidence="2 10 11">Belongs to the TonB-dependent receptor family.</text>
</comment>
<dbReference type="SUPFAM" id="SSF56935">
    <property type="entry name" value="Porins"/>
    <property type="match status" value="1"/>
</dbReference>
<sequence>MAKKTQTPPHNTWKYSLLAGSVVLALNAQASEYQTTDEVMVITGSVIGTSSIEEVRDYPGNRTVLTQDDIKKSATLSIDGALQRVPGIKIQDETGTGVLPNISVRGLKASRSGHAQFLMDGVPMTLAPYGHTGQSIFPSTLSALDRIDVVRGGAAVQYGPNNVGGVINLVTKPISQTWETELSNKLTVFEGGDAPLNDFYLRTGGWVSDSFAIQLEGNFLTGESFREHTDTDVKNFQLKTEWLVDELQSVEAFVQRYDADTQMPGALTPTDYQADRHQSTRPHDNFEGETTRWNVRYTRDISTLPFADLAEAEVLLFGHHAKRNFEWGFNSGDGHWADPGIASTHLRTSPRTFDVYGVEPKVNFYVAGTRVSQNWIIGTRFVNEDIDYKLTQTAFADGTTTTPRDWNLKTDAWAAYVSNEMGFLDDTLMVTPGLRYESIDMRFHDLGKETSDDNQVSELLPGLTLAYHFTDAWVGYANGQRSLRAPQIAYIRGKGEEGMELAWNYELGARFTGETSAFNIALYRIDFEDQLQWNSGEQSFDNIGETRHQGIEVEGSYSPVALPELSLHLAYNYLDAEQREGEFAGNQLPYTSKHQVIWDTSYDFRGYETTVSGLYFSDAFSDNANTVDEDASGATGRVPSYTVWNFNVGKDLFANDSGTLRANIAINNLFDKEYYFRGIDVSPVGRYPAPGRSYSLDLNYTF</sequence>
<feature type="domain" description="TonB-dependent receptor plug" evidence="14">
    <location>
        <begin position="55"/>
        <end position="166"/>
    </location>
</feature>
<feature type="chain" id="PRO_5046643425" evidence="12">
    <location>
        <begin position="31"/>
        <end position="702"/>
    </location>
</feature>
<dbReference type="InterPro" id="IPR000531">
    <property type="entry name" value="Beta-barrel_TonB"/>
</dbReference>
<evidence type="ECO:0000256" key="5">
    <source>
        <dbReference type="ARBA" id="ARBA00022692"/>
    </source>
</evidence>
<keyword evidence="7 10" id="KW-0472">Membrane</keyword>
<evidence type="ECO:0000259" key="14">
    <source>
        <dbReference type="Pfam" id="PF07715"/>
    </source>
</evidence>
<protein>
    <submittedName>
        <fullName evidence="15">TonB-dependent siderophore receptor</fullName>
    </submittedName>
</protein>
<keyword evidence="4 10" id="KW-1134">Transmembrane beta strand</keyword>
<dbReference type="InterPro" id="IPR039426">
    <property type="entry name" value="TonB-dep_rcpt-like"/>
</dbReference>